<dbReference type="InterPro" id="IPR042034">
    <property type="entry name" value="Gam_sf"/>
</dbReference>
<name>A0ABX0VJV6_9ENTR</name>
<keyword evidence="2" id="KW-1185">Reference proteome</keyword>
<dbReference type="Gene3D" id="1.10.10.2020">
    <property type="entry name" value="Host-nuclease inhibitor protein Gam"/>
    <property type="match status" value="1"/>
</dbReference>
<comment type="caution">
    <text evidence="1">The sequence shown here is derived from an EMBL/GenBank/DDBJ whole genome shotgun (WGS) entry which is preliminary data.</text>
</comment>
<dbReference type="InterPro" id="IPR049911">
    <property type="entry name" value="GamL-like"/>
</dbReference>
<accession>A0ABX0VJV6</accession>
<reference evidence="1 2" key="1">
    <citation type="journal article" date="2020" name="Microorganisms">
        <title>Polyphasic Characterisation of Cedecea colo sp. nov., a New Enteric Bacterium Isolated from the Koala Hindgut.</title>
        <authorList>
            <person name="Boath J.M."/>
            <person name="Dakhal S."/>
            <person name="Van T.T.H."/>
            <person name="Moore R.J."/>
            <person name="Dekiwadia C."/>
            <person name="Macreadie I.G."/>
        </authorList>
    </citation>
    <scope>NUCLEOTIDE SEQUENCE [LARGE SCALE GENOMIC DNA]</scope>
    <source>
        <strain evidence="1 2">ZA</strain>
    </source>
</reference>
<dbReference type="EMBL" id="SOYS01000002">
    <property type="protein sequence ID" value="NIY47314.1"/>
    <property type="molecule type" value="Genomic_DNA"/>
</dbReference>
<sequence length="95" mass="11061">MNAYANFDRAEDQKEVQHELQVFREEWIRNKADQLATIFPQCAMEFYPTHSRFSPYQVGLDSDEAQDAYAEYVDQVCLAKAKKLFIEAQFMGDVA</sequence>
<evidence type="ECO:0000313" key="1">
    <source>
        <dbReference type="EMBL" id="NIY47314.1"/>
    </source>
</evidence>
<evidence type="ECO:0000313" key="2">
    <source>
        <dbReference type="Proteomes" id="UP000697927"/>
    </source>
</evidence>
<dbReference type="NCBIfam" id="NF033500">
    <property type="entry name" value="phi80_GamL"/>
    <property type="match status" value="1"/>
</dbReference>
<protein>
    <submittedName>
        <fullName evidence="1">Host nuclease inhibitor GamL</fullName>
    </submittedName>
</protein>
<gene>
    <name evidence="1" type="primary">gamL</name>
    <name evidence="1" type="ORF">E2L00_07140</name>
</gene>
<proteinExistence type="predicted"/>
<organism evidence="1 2">
    <name type="scientific">Cedecea colo</name>
    <dbReference type="NCBI Taxonomy" id="2552946"/>
    <lineage>
        <taxon>Bacteria</taxon>
        <taxon>Pseudomonadati</taxon>
        <taxon>Pseudomonadota</taxon>
        <taxon>Gammaproteobacteria</taxon>
        <taxon>Enterobacterales</taxon>
        <taxon>Enterobacteriaceae</taxon>
        <taxon>Cedecea</taxon>
    </lineage>
</organism>
<dbReference type="Proteomes" id="UP000697927">
    <property type="component" value="Unassembled WGS sequence"/>
</dbReference>
<dbReference type="RefSeq" id="WP_167608973.1">
    <property type="nucleotide sequence ID" value="NZ_SOYS01000002.1"/>
</dbReference>